<dbReference type="Proteomes" id="UP000268652">
    <property type="component" value="Unassembled WGS sequence"/>
</dbReference>
<dbReference type="InterPro" id="IPR023393">
    <property type="entry name" value="START-like_dom_sf"/>
</dbReference>
<evidence type="ECO:0000313" key="1">
    <source>
        <dbReference type="EMBL" id="RKN12931.1"/>
    </source>
</evidence>
<comment type="caution">
    <text evidence="1">The sequence shown here is derived from an EMBL/GenBank/DDBJ whole genome shotgun (WGS) entry which is preliminary data.</text>
</comment>
<proteinExistence type="predicted"/>
<dbReference type="Gene3D" id="3.30.530.20">
    <property type="match status" value="1"/>
</dbReference>
<protein>
    <submittedName>
        <fullName evidence="1">Polyketide cyclase</fullName>
    </submittedName>
</protein>
<name>A0A3A9WIB7_9ACTN</name>
<dbReference type="Pfam" id="PF10604">
    <property type="entry name" value="Polyketide_cyc2"/>
    <property type="match status" value="1"/>
</dbReference>
<organism evidence="1 4">
    <name type="scientific">Streptomyces radicis</name>
    <dbReference type="NCBI Taxonomy" id="1750517"/>
    <lineage>
        <taxon>Bacteria</taxon>
        <taxon>Bacillati</taxon>
        <taxon>Actinomycetota</taxon>
        <taxon>Actinomycetes</taxon>
        <taxon>Kitasatosporales</taxon>
        <taxon>Streptomycetaceae</taxon>
        <taxon>Streptomyces</taxon>
    </lineage>
</organism>
<reference evidence="3 4" key="1">
    <citation type="submission" date="2018-09" db="EMBL/GenBank/DDBJ databases">
        <title>Streptomyces sp. nov. DS1-2, an endophytic actinomycete isolated from roots of Dendrobium scabrilingue.</title>
        <authorList>
            <person name="Kuncharoen N."/>
            <person name="Kudo T."/>
            <person name="Ohkuma M."/>
            <person name="Yuki M."/>
            <person name="Tanasupawat S."/>
        </authorList>
    </citation>
    <scope>NUCLEOTIDE SEQUENCE [LARGE SCALE GENOMIC DNA]</scope>
    <source>
        <strain evidence="1 4">AZ1-7</strain>
        <strain evidence="2 3">DS1-2</strain>
    </source>
</reference>
<dbReference type="EMBL" id="RBDY01000001">
    <property type="protein sequence ID" value="RKN27854.1"/>
    <property type="molecule type" value="Genomic_DNA"/>
</dbReference>
<sequence>MADSRTNRFRFRGDWWVAAPPDAVYGVLVTPEDYPRWWPQVREVVRTGPDTGSCRFRSALPFDLRVGIRETRRDPAAGVLHIALSGDLDGWLRFSASHRDPGTRVSWEQDTALTKRLLRPLARPLRSAFTANHALMMRGGQRGLRAWLGVHLDDR</sequence>
<dbReference type="AlphaFoldDB" id="A0A3A9WIB7"/>
<evidence type="ECO:0000313" key="2">
    <source>
        <dbReference type="EMBL" id="RKN27854.1"/>
    </source>
</evidence>
<dbReference type="InterPro" id="IPR019587">
    <property type="entry name" value="Polyketide_cyclase/dehydratase"/>
</dbReference>
<keyword evidence="3" id="KW-1185">Reference proteome</keyword>
<dbReference type="SUPFAM" id="SSF55961">
    <property type="entry name" value="Bet v1-like"/>
    <property type="match status" value="1"/>
</dbReference>
<accession>A0A3A9WIB7</accession>
<evidence type="ECO:0000313" key="4">
    <source>
        <dbReference type="Proteomes" id="UP000275024"/>
    </source>
</evidence>
<evidence type="ECO:0000313" key="3">
    <source>
        <dbReference type="Proteomes" id="UP000268652"/>
    </source>
</evidence>
<gene>
    <name evidence="2" type="ORF">D7318_01225</name>
    <name evidence="1" type="ORF">D7319_01670</name>
</gene>
<dbReference type="Proteomes" id="UP000275024">
    <property type="component" value="Unassembled WGS sequence"/>
</dbReference>
<dbReference type="OrthoDB" id="5402478at2"/>
<dbReference type="EMBL" id="RBDX01000001">
    <property type="protein sequence ID" value="RKN12931.1"/>
    <property type="molecule type" value="Genomic_DNA"/>
</dbReference>